<accession>A0A318ZMB1</accession>
<dbReference type="RefSeq" id="XP_025430992.1">
    <property type="nucleotide sequence ID" value="XM_025579991.1"/>
</dbReference>
<name>A0A318ZMB1_9EURO</name>
<dbReference type="AlphaFoldDB" id="A0A318ZMB1"/>
<dbReference type="EMBL" id="KZ821234">
    <property type="protein sequence ID" value="PYH45010.1"/>
    <property type="molecule type" value="Genomic_DNA"/>
</dbReference>
<dbReference type="GeneID" id="37081220"/>
<keyword evidence="1" id="KW-0472">Membrane</keyword>
<keyword evidence="1" id="KW-0812">Transmembrane</keyword>
<evidence type="ECO:0000256" key="1">
    <source>
        <dbReference type="SAM" id="Phobius"/>
    </source>
</evidence>
<keyword evidence="3" id="KW-1185">Reference proteome</keyword>
<dbReference type="Proteomes" id="UP000248349">
    <property type="component" value="Unassembled WGS sequence"/>
</dbReference>
<protein>
    <submittedName>
        <fullName evidence="2">Uncharacterized protein</fullName>
    </submittedName>
</protein>
<feature type="transmembrane region" description="Helical" evidence="1">
    <location>
        <begin position="85"/>
        <end position="102"/>
    </location>
</feature>
<sequence>MFHFCRRSQSTRRSEFFLSMCTVPHLVMDCHFPILFINSRGSHRRVGLTWGSIHLYSTYSCPTFSANVPLDIGAMQCNFFLARNLWLVCICLLEYVSLASIVTEYKWKDPLQADL</sequence>
<keyword evidence="1" id="KW-1133">Transmembrane helix</keyword>
<evidence type="ECO:0000313" key="2">
    <source>
        <dbReference type="EMBL" id="PYH45010.1"/>
    </source>
</evidence>
<organism evidence="2 3">
    <name type="scientific">Aspergillus saccharolyticus JOP 1030-1</name>
    <dbReference type="NCBI Taxonomy" id="1450539"/>
    <lineage>
        <taxon>Eukaryota</taxon>
        <taxon>Fungi</taxon>
        <taxon>Dikarya</taxon>
        <taxon>Ascomycota</taxon>
        <taxon>Pezizomycotina</taxon>
        <taxon>Eurotiomycetes</taxon>
        <taxon>Eurotiomycetidae</taxon>
        <taxon>Eurotiales</taxon>
        <taxon>Aspergillaceae</taxon>
        <taxon>Aspergillus</taxon>
        <taxon>Aspergillus subgen. Circumdati</taxon>
    </lineage>
</organism>
<reference evidence="2 3" key="1">
    <citation type="submission" date="2016-12" db="EMBL/GenBank/DDBJ databases">
        <title>The genomes of Aspergillus section Nigri reveals drivers in fungal speciation.</title>
        <authorList>
            <consortium name="DOE Joint Genome Institute"/>
            <person name="Vesth T.C."/>
            <person name="Nybo J."/>
            <person name="Theobald S."/>
            <person name="Brandl J."/>
            <person name="Frisvad J.C."/>
            <person name="Nielsen K.F."/>
            <person name="Lyhne E.K."/>
            <person name="Kogle M.E."/>
            <person name="Kuo A."/>
            <person name="Riley R."/>
            <person name="Clum A."/>
            <person name="Nolan M."/>
            <person name="Lipzen A."/>
            <person name="Salamov A."/>
            <person name="Henrissat B."/>
            <person name="Wiebenga A."/>
            <person name="De Vries R.P."/>
            <person name="Grigoriev I.V."/>
            <person name="Mortensen U.H."/>
            <person name="Andersen M.R."/>
            <person name="Baker S.E."/>
        </authorList>
    </citation>
    <scope>NUCLEOTIDE SEQUENCE [LARGE SCALE GENOMIC DNA]</scope>
    <source>
        <strain evidence="2 3">JOP 1030-1</strain>
    </source>
</reference>
<gene>
    <name evidence="2" type="ORF">BP01DRAFT_63794</name>
</gene>
<evidence type="ECO:0000313" key="3">
    <source>
        <dbReference type="Proteomes" id="UP000248349"/>
    </source>
</evidence>
<proteinExistence type="predicted"/>